<dbReference type="InterPro" id="IPR052209">
    <property type="entry name" value="CbiZ"/>
</dbReference>
<comment type="caution">
    <text evidence="2">The sequence shown here is derived from an EMBL/GenBank/DDBJ whole genome shotgun (WGS) entry which is preliminary data.</text>
</comment>
<dbReference type="AlphaFoldDB" id="A0ABD6A9Q0"/>
<organism evidence="2 3">
    <name type="scientific">Halomarina halobia</name>
    <dbReference type="NCBI Taxonomy" id="3033386"/>
    <lineage>
        <taxon>Archaea</taxon>
        <taxon>Methanobacteriati</taxon>
        <taxon>Methanobacteriota</taxon>
        <taxon>Stenosarchaea group</taxon>
        <taxon>Halobacteria</taxon>
        <taxon>Halobacteriales</taxon>
        <taxon>Natronomonadaceae</taxon>
        <taxon>Halomarina</taxon>
    </lineage>
</organism>
<protein>
    <submittedName>
        <fullName evidence="2">Adenosylcobinamide amidohydrolase</fullName>
    </submittedName>
</protein>
<evidence type="ECO:0000313" key="3">
    <source>
        <dbReference type="Proteomes" id="UP001596547"/>
    </source>
</evidence>
<dbReference type="Proteomes" id="UP001596547">
    <property type="component" value="Unassembled WGS sequence"/>
</dbReference>
<proteinExistence type="predicted"/>
<keyword evidence="3" id="KW-1185">Reference proteome</keyword>
<dbReference type="PANTHER" id="PTHR35336:SF5">
    <property type="entry name" value="ADENOSYLCOBINAMIDE AMIDOHYDROLASE"/>
    <property type="match status" value="1"/>
</dbReference>
<evidence type="ECO:0000256" key="1">
    <source>
        <dbReference type="SAM" id="MobiDB-lite"/>
    </source>
</evidence>
<reference evidence="2 3" key="1">
    <citation type="journal article" date="2019" name="Int. J. Syst. Evol. Microbiol.">
        <title>The Global Catalogue of Microorganisms (GCM) 10K type strain sequencing project: providing services to taxonomists for standard genome sequencing and annotation.</title>
        <authorList>
            <consortium name="The Broad Institute Genomics Platform"/>
            <consortium name="The Broad Institute Genome Sequencing Center for Infectious Disease"/>
            <person name="Wu L."/>
            <person name="Ma J."/>
        </authorList>
    </citation>
    <scope>NUCLEOTIDE SEQUENCE [LARGE SCALE GENOMIC DNA]</scope>
    <source>
        <strain evidence="2 3">PSR21</strain>
    </source>
</reference>
<dbReference type="EMBL" id="JBHTBF010000002">
    <property type="protein sequence ID" value="MFC7317110.1"/>
    <property type="molecule type" value="Genomic_DNA"/>
</dbReference>
<gene>
    <name evidence="2" type="ORF">ACFQPE_09915</name>
</gene>
<feature type="region of interest" description="Disordered" evidence="1">
    <location>
        <begin position="117"/>
        <end position="140"/>
    </location>
</feature>
<sequence>MYSTDASEGVCRLRADRRVRWLSSGWRGGFRGARAAYNVGVPEGWPEVDLDEYGRSRRERAGFDAPGPTLFTGVDARHARGARLGGVVCLATAGVSNPAALPMEPRRTAEATVRAAPIDPPDASSDASPADEPPGTVNVLLGAETPLTDGALASLLGVVVEAKTAALLAETGFPGTTTDAAAVGCPPGDDPDPFAGSATAVGGAARACVREAVRASLASRYAEDGWELPGTVAAAEYGVVTDERAAVFELE</sequence>
<dbReference type="RefSeq" id="WP_276303634.1">
    <property type="nucleotide sequence ID" value="NZ_CP119992.1"/>
</dbReference>
<dbReference type="InterPro" id="IPR002808">
    <property type="entry name" value="AdoCbi_amidolase"/>
</dbReference>
<accession>A0ABD6A9Q0</accession>
<name>A0ABD6A9Q0_9EURY</name>
<dbReference type="PANTHER" id="PTHR35336">
    <property type="entry name" value="ADENOSYLCOBINAMIDE AMIDOHYDROLASE"/>
    <property type="match status" value="1"/>
</dbReference>
<evidence type="ECO:0000313" key="2">
    <source>
        <dbReference type="EMBL" id="MFC7317110.1"/>
    </source>
</evidence>
<dbReference type="Pfam" id="PF01955">
    <property type="entry name" value="CbiZ"/>
    <property type="match status" value="1"/>
</dbReference>
<dbReference type="GeneID" id="79316236"/>
<feature type="compositionally biased region" description="Low complexity" evidence="1">
    <location>
        <begin position="117"/>
        <end position="134"/>
    </location>
</feature>